<dbReference type="AlphaFoldDB" id="E6SQM9"/>
<dbReference type="PROSITE" id="PS51257">
    <property type="entry name" value="PROKAR_LIPOPROTEIN"/>
    <property type="match status" value="1"/>
</dbReference>
<dbReference type="Proteomes" id="UP000008630">
    <property type="component" value="Chromosome"/>
</dbReference>
<keyword evidence="2" id="KW-1185">Reference proteome</keyword>
<protein>
    <recommendedName>
        <fullName evidence="3">Lipoprotein</fullName>
    </recommendedName>
</protein>
<proteinExistence type="predicted"/>
<name>E6SQM9_BACT6</name>
<dbReference type="EMBL" id="CP002352">
    <property type="protein sequence ID" value="ADV43003.1"/>
    <property type="molecule type" value="Genomic_DNA"/>
</dbReference>
<evidence type="ECO:0000313" key="1">
    <source>
        <dbReference type="EMBL" id="ADV43003.1"/>
    </source>
</evidence>
<dbReference type="HOGENOM" id="CLU_1371124_0_0_10"/>
<sequence length="206" mass="22900">MKKQFLVISLCVGGVMMSCSDNLNEGKNEKESDLPTVGQDKSFEVYGNLDDSFMGKTRSINEVVYSSYYGGSYIDDDGGLVVLSTDGGKSIVEDLQSRSKSSDFVVKQCKYSLNDLQGLNIRLGEIFKDGKIAEDLKWVSVGIDVMNNKVRVDLEDCSEQMINKFKSTVLDSPMIEFNKMLPINFESECAPVPQVWVLSETLIANK</sequence>
<accession>E6SQM9</accession>
<evidence type="ECO:0000313" key="2">
    <source>
        <dbReference type="Proteomes" id="UP000008630"/>
    </source>
</evidence>
<evidence type="ECO:0008006" key="3">
    <source>
        <dbReference type="Google" id="ProtNLM"/>
    </source>
</evidence>
<dbReference type="KEGG" id="bhl:Bache_0989"/>
<reference evidence="1 2" key="2">
    <citation type="journal article" date="2011" name="Stand. Genomic Sci.">
        <title>Complete genome sequence of Bacteroides helcogenes type strain (P 36-108).</title>
        <authorList>
            <person name="Pati A."/>
            <person name="Gronow S."/>
            <person name="Zeytun A."/>
            <person name="Lapidus A."/>
            <person name="Nolan M."/>
            <person name="Hammon N."/>
            <person name="Deshpande S."/>
            <person name="Cheng J.F."/>
            <person name="Tapia R."/>
            <person name="Han C."/>
            <person name="Goodwin L."/>
            <person name="Pitluck S."/>
            <person name="Liolios K."/>
            <person name="Pagani I."/>
            <person name="Ivanova N."/>
            <person name="Mavromatis K."/>
            <person name="Chen A."/>
            <person name="Palaniappan K."/>
            <person name="Land M."/>
            <person name="Hauser L."/>
            <person name="Chang Y.J."/>
            <person name="Jeffries C.D."/>
            <person name="Detter J.C."/>
            <person name="Brambilla E."/>
            <person name="Rohde M."/>
            <person name="Goker M."/>
            <person name="Woyke T."/>
            <person name="Bristow J."/>
            <person name="Eisen J.A."/>
            <person name="Markowitz V."/>
            <person name="Hugenholtz P."/>
            <person name="Kyrpides N.C."/>
            <person name="Klenk H.P."/>
            <person name="Lucas S."/>
        </authorList>
    </citation>
    <scope>NUCLEOTIDE SEQUENCE [LARGE SCALE GENOMIC DNA]</scope>
    <source>
        <strain evidence="2">ATCC 35417 / DSM 20613 / JCM 6297 / CCUG 15421 / P 36-108</strain>
    </source>
</reference>
<reference key="1">
    <citation type="submission" date="2010-11" db="EMBL/GenBank/DDBJ databases">
        <title>The complete genome of Bacteroides helcogenes P 36-108.</title>
        <authorList>
            <consortium name="US DOE Joint Genome Institute (JGI-PGF)"/>
            <person name="Lucas S."/>
            <person name="Copeland A."/>
            <person name="Lapidus A."/>
            <person name="Bruce D."/>
            <person name="Goodwin L."/>
            <person name="Pitluck S."/>
            <person name="Kyrpides N."/>
            <person name="Mavromatis K."/>
            <person name="Ivanova N."/>
            <person name="Zeytun A."/>
            <person name="Brettin T."/>
            <person name="Detter J.C."/>
            <person name="Tapia R."/>
            <person name="Han C."/>
            <person name="Land M."/>
            <person name="Hauser L."/>
            <person name="Markowitz V."/>
            <person name="Cheng J.-F."/>
            <person name="Hugenholtz P."/>
            <person name="Woyke T."/>
            <person name="Wu D."/>
            <person name="Gronow S."/>
            <person name="Wellnitz S."/>
            <person name="Brambilla E."/>
            <person name="Klenk H.-P."/>
            <person name="Eisen J.A."/>
        </authorList>
    </citation>
    <scope>NUCLEOTIDE SEQUENCE</scope>
    <source>
        <strain>P 36-108</strain>
    </source>
</reference>
<organism evidence="1 2">
    <name type="scientific">Bacteroides helcogenes (strain ATCC 35417 / DSM 20613 / JCM 6297 / CCUG 15421 / P 36-108)</name>
    <dbReference type="NCBI Taxonomy" id="693979"/>
    <lineage>
        <taxon>Bacteria</taxon>
        <taxon>Pseudomonadati</taxon>
        <taxon>Bacteroidota</taxon>
        <taxon>Bacteroidia</taxon>
        <taxon>Bacteroidales</taxon>
        <taxon>Bacteroidaceae</taxon>
        <taxon>Bacteroides</taxon>
    </lineage>
</organism>
<dbReference type="eggNOG" id="ENOG5032NRW">
    <property type="taxonomic scope" value="Bacteria"/>
</dbReference>
<gene>
    <name evidence="1" type="ordered locus">Bache_0989</name>
</gene>